<comment type="caution">
    <text evidence="1">The sequence shown here is derived from an EMBL/GenBank/DDBJ whole genome shotgun (WGS) entry which is preliminary data.</text>
</comment>
<proteinExistence type="predicted"/>
<dbReference type="Proteomes" id="UP000811246">
    <property type="component" value="Chromosome 13"/>
</dbReference>
<evidence type="ECO:0000313" key="2">
    <source>
        <dbReference type="Proteomes" id="UP000811246"/>
    </source>
</evidence>
<reference evidence="1" key="1">
    <citation type="submission" date="2021-01" db="EMBL/GenBank/DDBJ databases">
        <authorList>
            <person name="Lovell J.T."/>
            <person name="Bentley N."/>
            <person name="Bhattarai G."/>
            <person name="Jenkins J.W."/>
            <person name="Sreedasyam A."/>
            <person name="Alarcon Y."/>
            <person name="Bock C."/>
            <person name="Boston L."/>
            <person name="Carlson J."/>
            <person name="Cervantes K."/>
            <person name="Clermont K."/>
            <person name="Krom N."/>
            <person name="Kubenka K."/>
            <person name="Mamidi S."/>
            <person name="Mattison C."/>
            <person name="Monteros M."/>
            <person name="Pisani C."/>
            <person name="Plott C."/>
            <person name="Rajasekar S."/>
            <person name="Rhein H.S."/>
            <person name="Rohla C."/>
            <person name="Song M."/>
            <person name="Hilaire R.S."/>
            <person name="Shu S."/>
            <person name="Wells L."/>
            <person name="Wang X."/>
            <person name="Webber J."/>
            <person name="Heerema R.J."/>
            <person name="Klein P."/>
            <person name="Conner P."/>
            <person name="Grauke L."/>
            <person name="Grimwood J."/>
            <person name="Schmutz J."/>
            <person name="Randall J.J."/>
        </authorList>
    </citation>
    <scope>NUCLEOTIDE SEQUENCE</scope>
    <source>
        <tissue evidence="1">Leaf</tissue>
    </source>
</reference>
<accession>A0A922DBV9</accession>
<organism evidence="1 2">
    <name type="scientific">Carya illinoinensis</name>
    <name type="common">Pecan</name>
    <dbReference type="NCBI Taxonomy" id="32201"/>
    <lineage>
        <taxon>Eukaryota</taxon>
        <taxon>Viridiplantae</taxon>
        <taxon>Streptophyta</taxon>
        <taxon>Embryophyta</taxon>
        <taxon>Tracheophyta</taxon>
        <taxon>Spermatophyta</taxon>
        <taxon>Magnoliopsida</taxon>
        <taxon>eudicotyledons</taxon>
        <taxon>Gunneridae</taxon>
        <taxon>Pentapetalae</taxon>
        <taxon>rosids</taxon>
        <taxon>fabids</taxon>
        <taxon>Fagales</taxon>
        <taxon>Juglandaceae</taxon>
        <taxon>Carya</taxon>
    </lineage>
</organism>
<protein>
    <submittedName>
        <fullName evidence="1">Uncharacterized protein</fullName>
    </submittedName>
</protein>
<sequence length="74" mass="8773">MGLRFPGPQKIIVSRKWTDYVRFKKENLIVPDDVNAKEGRKLIHDGLFWGIMFHFYFIFLEDGKIMGYGACMTW</sequence>
<gene>
    <name evidence="1" type="ORF">I3842_13G080400</name>
</gene>
<dbReference type="AlphaFoldDB" id="A0A922DBV9"/>
<name>A0A922DBV9_CARIL</name>
<dbReference type="EMBL" id="CM031837">
    <property type="protein sequence ID" value="KAG6681209.1"/>
    <property type="molecule type" value="Genomic_DNA"/>
</dbReference>
<evidence type="ECO:0000313" key="1">
    <source>
        <dbReference type="EMBL" id="KAG6681209.1"/>
    </source>
</evidence>